<evidence type="ECO:0000256" key="1">
    <source>
        <dbReference type="ARBA" id="ARBA00011073"/>
    </source>
</evidence>
<dbReference type="InterPro" id="IPR015500">
    <property type="entry name" value="Peptidase_S8_subtilisin-rel"/>
</dbReference>
<dbReference type="PANTHER" id="PTHR43806">
    <property type="entry name" value="PEPTIDASE S8"/>
    <property type="match status" value="1"/>
</dbReference>
<reference evidence="7 8" key="1">
    <citation type="submission" date="2019-02" db="EMBL/GenBank/DDBJ databases">
        <title>Deep-cultivation of Planctomycetes and their phenomic and genomic characterization uncovers novel biology.</title>
        <authorList>
            <person name="Wiegand S."/>
            <person name="Jogler M."/>
            <person name="Boedeker C."/>
            <person name="Pinto D."/>
            <person name="Vollmers J."/>
            <person name="Rivas-Marin E."/>
            <person name="Kohn T."/>
            <person name="Peeters S.H."/>
            <person name="Heuer A."/>
            <person name="Rast P."/>
            <person name="Oberbeckmann S."/>
            <person name="Bunk B."/>
            <person name="Jeske O."/>
            <person name="Meyerdierks A."/>
            <person name="Storesund J.E."/>
            <person name="Kallscheuer N."/>
            <person name="Luecker S."/>
            <person name="Lage O.M."/>
            <person name="Pohl T."/>
            <person name="Merkel B.J."/>
            <person name="Hornburger P."/>
            <person name="Mueller R.-W."/>
            <person name="Bruemmer F."/>
            <person name="Labrenz M."/>
            <person name="Spormann A.M."/>
            <person name="Op den Camp H."/>
            <person name="Overmann J."/>
            <person name="Amann R."/>
            <person name="Jetten M.S.M."/>
            <person name="Mascher T."/>
            <person name="Medema M.H."/>
            <person name="Devos D.P."/>
            <person name="Kaster A.-K."/>
            <person name="Ovreas L."/>
            <person name="Rohde M."/>
            <person name="Galperin M.Y."/>
            <person name="Jogler C."/>
        </authorList>
    </citation>
    <scope>NUCLEOTIDE SEQUENCE [LARGE SCALE GENOMIC DNA]</scope>
    <source>
        <strain evidence="7 8">V22</strain>
    </source>
</reference>
<dbReference type="InterPro" id="IPR034074">
    <property type="entry name" value="Y4bN_pept_dom"/>
</dbReference>
<dbReference type="InterPro" id="IPR036852">
    <property type="entry name" value="Peptidase_S8/S53_dom_sf"/>
</dbReference>
<dbReference type="InterPro" id="IPR050131">
    <property type="entry name" value="Peptidase_S8_subtilisin-like"/>
</dbReference>
<keyword evidence="2" id="KW-0645">Protease</keyword>
<protein>
    <recommendedName>
        <fullName evidence="6">Peptidase S8/S53 domain-containing protein</fullName>
    </recommendedName>
</protein>
<dbReference type="RefSeq" id="WP_145262172.1">
    <property type="nucleotide sequence ID" value="NZ_CP036316.1"/>
</dbReference>
<dbReference type="OrthoDB" id="9759014at2"/>
<name>A0A517T8R8_9PLAN</name>
<proteinExistence type="inferred from homology"/>
<evidence type="ECO:0000259" key="6">
    <source>
        <dbReference type="Pfam" id="PF00082"/>
    </source>
</evidence>
<dbReference type="GO" id="GO:0006508">
    <property type="term" value="P:proteolysis"/>
    <property type="evidence" value="ECO:0007669"/>
    <property type="project" value="UniProtKB-KW"/>
</dbReference>
<dbReference type="PRINTS" id="PR00723">
    <property type="entry name" value="SUBTILISIN"/>
</dbReference>
<organism evidence="7 8">
    <name type="scientific">Calycomorphotria hydatis</name>
    <dbReference type="NCBI Taxonomy" id="2528027"/>
    <lineage>
        <taxon>Bacteria</taxon>
        <taxon>Pseudomonadati</taxon>
        <taxon>Planctomycetota</taxon>
        <taxon>Planctomycetia</taxon>
        <taxon>Planctomycetales</taxon>
        <taxon>Planctomycetaceae</taxon>
        <taxon>Calycomorphotria</taxon>
    </lineage>
</organism>
<dbReference type="Pfam" id="PF00082">
    <property type="entry name" value="Peptidase_S8"/>
    <property type="match status" value="1"/>
</dbReference>
<gene>
    <name evidence="7" type="ORF">V22_19890</name>
</gene>
<evidence type="ECO:0000256" key="3">
    <source>
        <dbReference type="ARBA" id="ARBA00022801"/>
    </source>
</evidence>
<comment type="similarity">
    <text evidence="1">Belongs to the peptidase S8 family.</text>
</comment>
<dbReference type="AlphaFoldDB" id="A0A517T8R8"/>
<keyword evidence="3" id="KW-0378">Hydrolase</keyword>
<dbReference type="Proteomes" id="UP000319976">
    <property type="component" value="Chromosome"/>
</dbReference>
<dbReference type="Gene3D" id="3.40.50.200">
    <property type="entry name" value="Peptidase S8/S53 domain"/>
    <property type="match status" value="1"/>
</dbReference>
<sequence length="832" mass="93475">MADFRHFLLQNTRSQHSYTSIPRGGPPKNSPPKPERKTHADKLLSDLVQAEKKAKARQTKEPAREGLQFIPMVFDESSDFDLEQQQLENTSPGARILSAKEHDGRKEYLVAIPDGEISKFADKFRAYRDKETAKKGTPLNEKLASSVTTIDAAELEDYWTGASENLPDKDKMLWWEVWLDTRETDGDIEQWFRDTASSRKLLLSKQHIRFPDRLVILGYASFEHWRSFPGLLKHLAELREANIAAGEFTSLPPIGQAEFVNAMLARTNFADQNAVRVCVLDTGVKRGHLLLENSLSAEDTQSWDDEWGTDDHNGHGTEMAGVCLFGPLTEPLYGDEEVNLLHRLESVKILPRQGQNDPPDYGPITTGSMALVETASPDTQRIFCMAVSAPGDDQWRPTLWSAAIDQATSGANDDFRRLVVLSAGNLREDVGKNYPHENYVSSIEDPAQSWNALTIGGYTNLAWIQEEGLEGYSPIAKPGTLSPTSRTSLCWGEEPWPFKPDVVFEGGNYASDASGFITDVEDLQVLTTRSSNSGDALLGTMRDTSAATAQAARMAAILQAEYREYWPETIRGLIVHSAEWTPQMMDEFPRAERRNRLRVYGMGVPNLTKARRSASGFTTMVIQDELQPFVFGSSENASHEMHLHDLPIPRDVLEELGDTAVRMRVTLSYFIEPNPPRRGYVARYQYASHGLRFSVRRPQETPEKMQKRLSQTFWDTDATGKRIRPPKGSTVEDDRMWDLGPEVVAVRGSIHSDCWSGTAAQLASSNLISVYPVTGWWRYRRDRDVVERRARYSLIVSISTDDTSVDLHTMIKDEITTRVKSLATVVTKIGSE</sequence>
<dbReference type="CDD" id="cd04847">
    <property type="entry name" value="Peptidases_S8_Subtilisin_like_2"/>
    <property type="match status" value="1"/>
</dbReference>
<dbReference type="KEGG" id="chya:V22_19890"/>
<feature type="domain" description="Peptidase S8/S53" evidence="6">
    <location>
        <begin position="273"/>
        <end position="603"/>
    </location>
</feature>
<dbReference type="EMBL" id="CP036316">
    <property type="protein sequence ID" value="QDT64748.1"/>
    <property type="molecule type" value="Genomic_DNA"/>
</dbReference>
<dbReference type="InterPro" id="IPR000209">
    <property type="entry name" value="Peptidase_S8/S53_dom"/>
</dbReference>
<dbReference type="PANTHER" id="PTHR43806:SF11">
    <property type="entry name" value="CEREVISIN-RELATED"/>
    <property type="match status" value="1"/>
</dbReference>
<evidence type="ECO:0000256" key="2">
    <source>
        <dbReference type="ARBA" id="ARBA00022670"/>
    </source>
</evidence>
<evidence type="ECO:0000256" key="5">
    <source>
        <dbReference type="SAM" id="MobiDB-lite"/>
    </source>
</evidence>
<evidence type="ECO:0000313" key="8">
    <source>
        <dbReference type="Proteomes" id="UP000319976"/>
    </source>
</evidence>
<accession>A0A517T8R8</accession>
<evidence type="ECO:0000313" key="7">
    <source>
        <dbReference type="EMBL" id="QDT64748.1"/>
    </source>
</evidence>
<keyword evidence="8" id="KW-1185">Reference proteome</keyword>
<keyword evidence="4" id="KW-0720">Serine protease</keyword>
<feature type="region of interest" description="Disordered" evidence="5">
    <location>
        <begin position="1"/>
        <end position="40"/>
    </location>
</feature>
<dbReference type="GO" id="GO:0004252">
    <property type="term" value="F:serine-type endopeptidase activity"/>
    <property type="evidence" value="ECO:0007669"/>
    <property type="project" value="InterPro"/>
</dbReference>
<feature type="compositionally biased region" description="Polar residues" evidence="5">
    <location>
        <begin position="9"/>
        <end position="20"/>
    </location>
</feature>
<evidence type="ECO:0000256" key="4">
    <source>
        <dbReference type="ARBA" id="ARBA00022825"/>
    </source>
</evidence>
<dbReference type="SUPFAM" id="SSF52743">
    <property type="entry name" value="Subtilisin-like"/>
    <property type="match status" value="1"/>
</dbReference>